<dbReference type="GO" id="GO:0009328">
    <property type="term" value="C:phenylalanine-tRNA ligase complex"/>
    <property type="evidence" value="ECO:0007669"/>
    <property type="project" value="TreeGrafter"/>
</dbReference>
<keyword evidence="8 11" id="KW-0648">Protein biosynthesis</keyword>
<feature type="domain" description="TRNA-binding" evidence="13">
    <location>
        <begin position="39"/>
        <end position="153"/>
    </location>
</feature>
<evidence type="ECO:0000256" key="9">
    <source>
        <dbReference type="ARBA" id="ARBA00023146"/>
    </source>
</evidence>
<dbReference type="Proteomes" id="UP001289135">
    <property type="component" value="Unassembled WGS sequence"/>
</dbReference>
<keyword evidence="9 11" id="KW-0030">Aminoacyl-tRNA synthetase</keyword>
<keyword evidence="11" id="KW-0479">Metal-binding</keyword>
<evidence type="ECO:0000256" key="5">
    <source>
        <dbReference type="ARBA" id="ARBA00022555"/>
    </source>
</evidence>
<evidence type="ECO:0000256" key="6">
    <source>
        <dbReference type="ARBA" id="ARBA00022598"/>
    </source>
</evidence>
<dbReference type="PANTHER" id="PTHR10947:SF0">
    <property type="entry name" value="PHENYLALANINE--TRNA LIGASE BETA SUBUNIT"/>
    <property type="match status" value="1"/>
</dbReference>
<comment type="caution">
    <text evidence="11">Lacks conserved residue(s) required for the propagation of feature annotation.</text>
</comment>
<comment type="similarity">
    <text evidence="2 11">Belongs to the phenylalanyl-tRNA synthetase beta subunit family. Type 1 subfamily.</text>
</comment>
<dbReference type="InterPro" id="IPR012340">
    <property type="entry name" value="NA-bd_OB-fold"/>
</dbReference>
<dbReference type="SUPFAM" id="SSF50249">
    <property type="entry name" value="Nucleic acid-binding proteins"/>
    <property type="match status" value="1"/>
</dbReference>
<dbReference type="Pfam" id="PF03483">
    <property type="entry name" value="B3_4"/>
    <property type="match status" value="1"/>
</dbReference>
<keyword evidence="7 12" id="KW-0694">RNA-binding</keyword>
<dbReference type="PROSITE" id="PS51483">
    <property type="entry name" value="B5"/>
    <property type="match status" value="1"/>
</dbReference>
<dbReference type="AlphaFoldDB" id="A0AAE4VKU0"/>
<dbReference type="Gene3D" id="3.30.70.380">
    <property type="entry name" value="Ferrodoxin-fold anticodon-binding domain"/>
    <property type="match status" value="1"/>
</dbReference>
<evidence type="ECO:0000256" key="4">
    <source>
        <dbReference type="ARBA" id="ARBA00022490"/>
    </source>
</evidence>
<evidence type="ECO:0000256" key="11">
    <source>
        <dbReference type="HAMAP-Rule" id="MF_00283"/>
    </source>
</evidence>
<name>A0AAE4VKU0_9RICK</name>
<feature type="domain" description="FDX-ACB" evidence="14">
    <location>
        <begin position="786"/>
        <end position="876"/>
    </location>
</feature>
<protein>
    <recommendedName>
        <fullName evidence="11">Phenylalanine--tRNA ligase beta subunit</fullName>
        <ecNumber evidence="11">6.1.1.20</ecNumber>
    </recommendedName>
    <alternativeName>
        <fullName evidence="11">Phenylalanyl-tRNA synthetase beta subunit</fullName>
        <shortName evidence="11">PheRS</shortName>
    </alternativeName>
</protein>
<dbReference type="Gene3D" id="3.30.56.10">
    <property type="match status" value="2"/>
</dbReference>
<feature type="domain" description="B5" evidence="15">
    <location>
        <begin position="421"/>
        <end position="508"/>
    </location>
</feature>
<comment type="caution">
    <text evidence="16">The sequence shown here is derived from an EMBL/GenBank/DDBJ whole genome shotgun (WGS) entry which is preliminary data.</text>
</comment>
<dbReference type="SMART" id="SM00873">
    <property type="entry name" value="B3_4"/>
    <property type="match status" value="1"/>
</dbReference>
<feature type="binding site" evidence="11">
    <location>
        <position position="492"/>
    </location>
    <ligand>
        <name>Mg(2+)</name>
        <dbReference type="ChEBI" id="CHEBI:18420"/>
        <note>shared with alpha subunit</note>
    </ligand>
</feature>
<comment type="subunit">
    <text evidence="3 11">Tetramer of two alpha and two beta subunits.</text>
</comment>
<reference evidence="16" key="1">
    <citation type="submission" date="2023-02" db="EMBL/GenBank/DDBJ databases">
        <title>Host association and intracellularity evolved multiple times independently in the Rickettsiales.</title>
        <authorList>
            <person name="Castelli M."/>
            <person name="Nardi T."/>
            <person name="Gammuto L."/>
            <person name="Bellinzona G."/>
            <person name="Sabaneyeva E."/>
            <person name="Potekhin A."/>
            <person name="Serra V."/>
            <person name="Petroni G."/>
            <person name="Sassera D."/>
        </authorList>
    </citation>
    <scope>NUCLEOTIDE SEQUENCE</scope>
    <source>
        <strain evidence="16">USBL-36I1</strain>
    </source>
</reference>
<evidence type="ECO:0000259" key="14">
    <source>
        <dbReference type="PROSITE" id="PS51447"/>
    </source>
</evidence>
<evidence type="ECO:0000256" key="12">
    <source>
        <dbReference type="PROSITE-ProRule" id="PRU00209"/>
    </source>
</evidence>
<dbReference type="InterPro" id="IPR033714">
    <property type="entry name" value="tRNA_bind_bactPheRS"/>
</dbReference>
<keyword evidence="6 11" id="KW-0436">Ligase</keyword>
<dbReference type="Pfam" id="PF17759">
    <property type="entry name" value="tRNA_synthFbeta"/>
    <property type="match status" value="1"/>
</dbReference>
<evidence type="ECO:0000256" key="1">
    <source>
        <dbReference type="ARBA" id="ARBA00004496"/>
    </source>
</evidence>
<dbReference type="GO" id="GO:0004826">
    <property type="term" value="F:phenylalanine-tRNA ligase activity"/>
    <property type="evidence" value="ECO:0007669"/>
    <property type="project" value="UniProtKB-UniRule"/>
</dbReference>
<dbReference type="InterPro" id="IPR005146">
    <property type="entry name" value="B3/B4_tRNA-bd"/>
</dbReference>
<comment type="cofactor">
    <cofactor evidence="11">
        <name>Mg(2+)</name>
        <dbReference type="ChEBI" id="CHEBI:18420"/>
    </cofactor>
    <text evidence="11">Binds 2 magnesium ions per tetramer.</text>
</comment>
<keyword evidence="5 12" id="KW-0820">tRNA-binding</keyword>
<dbReference type="NCBIfam" id="NF045760">
    <property type="entry name" value="YtpR"/>
    <property type="match status" value="1"/>
</dbReference>
<dbReference type="GO" id="GO:0000049">
    <property type="term" value="F:tRNA binding"/>
    <property type="evidence" value="ECO:0007669"/>
    <property type="project" value="UniProtKB-UniRule"/>
</dbReference>
<comment type="catalytic activity">
    <reaction evidence="10 11">
        <text>tRNA(Phe) + L-phenylalanine + ATP = L-phenylalanyl-tRNA(Phe) + AMP + diphosphate + H(+)</text>
        <dbReference type="Rhea" id="RHEA:19413"/>
        <dbReference type="Rhea" id="RHEA-COMP:9668"/>
        <dbReference type="Rhea" id="RHEA-COMP:9699"/>
        <dbReference type="ChEBI" id="CHEBI:15378"/>
        <dbReference type="ChEBI" id="CHEBI:30616"/>
        <dbReference type="ChEBI" id="CHEBI:33019"/>
        <dbReference type="ChEBI" id="CHEBI:58095"/>
        <dbReference type="ChEBI" id="CHEBI:78442"/>
        <dbReference type="ChEBI" id="CHEBI:78531"/>
        <dbReference type="ChEBI" id="CHEBI:456215"/>
        <dbReference type="EC" id="6.1.1.20"/>
    </reaction>
</comment>
<dbReference type="NCBIfam" id="TIGR00472">
    <property type="entry name" value="pheT_bact"/>
    <property type="match status" value="1"/>
</dbReference>
<evidence type="ECO:0000256" key="3">
    <source>
        <dbReference type="ARBA" id="ARBA00011209"/>
    </source>
</evidence>
<evidence type="ECO:0000259" key="13">
    <source>
        <dbReference type="PROSITE" id="PS50886"/>
    </source>
</evidence>
<dbReference type="InterPro" id="IPR005147">
    <property type="entry name" value="tRNA_synthase_B5-dom"/>
</dbReference>
<feature type="binding site" evidence="11">
    <location>
        <position position="495"/>
    </location>
    <ligand>
        <name>Mg(2+)</name>
        <dbReference type="ChEBI" id="CHEBI:18420"/>
        <note>shared with alpha subunit</note>
    </ligand>
</feature>
<comment type="subcellular location">
    <subcellularLocation>
        <location evidence="1 11">Cytoplasm</location>
    </subcellularLocation>
</comment>
<dbReference type="EC" id="6.1.1.20" evidence="11"/>
<dbReference type="InterPro" id="IPR045864">
    <property type="entry name" value="aa-tRNA-synth_II/BPL/LPL"/>
</dbReference>
<dbReference type="GO" id="GO:0000287">
    <property type="term" value="F:magnesium ion binding"/>
    <property type="evidence" value="ECO:0007669"/>
    <property type="project" value="UniProtKB-UniRule"/>
</dbReference>
<gene>
    <name evidence="11" type="primary">pheT</name>
    <name evidence="16" type="ORF">Lyticum_00296</name>
</gene>
<keyword evidence="4 11" id="KW-0963">Cytoplasm</keyword>
<dbReference type="Gene3D" id="3.30.930.10">
    <property type="entry name" value="Bira Bifunctional Protein, Domain 2"/>
    <property type="match status" value="1"/>
</dbReference>
<dbReference type="InterPro" id="IPR005121">
    <property type="entry name" value="Fdx_antiC-bd"/>
</dbReference>
<dbReference type="SUPFAM" id="SSF56037">
    <property type="entry name" value="PheT/TilS domain"/>
    <property type="match status" value="1"/>
</dbReference>
<keyword evidence="11" id="KW-0067">ATP-binding</keyword>
<dbReference type="Pfam" id="PF01588">
    <property type="entry name" value="tRNA_bind"/>
    <property type="match status" value="1"/>
</dbReference>
<organism evidence="16 17">
    <name type="scientific">Lyticum sinuosum</name>
    <dbReference type="NCBI Taxonomy" id="1332059"/>
    <lineage>
        <taxon>Bacteria</taxon>
        <taxon>Pseudomonadati</taxon>
        <taxon>Pseudomonadota</taxon>
        <taxon>Alphaproteobacteria</taxon>
        <taxon>Rickettsiales</taxon>
        <taxon>Lyticum</taxon>
    </lineage>
</organism>
<dbReference type="GO" id="GO:0006432">
    <property type="term" value="P:phenylalanyl-tRNA aminoacylation"/>
    <property type="evidence" value="ECO:0007669"/>
    <property type="project" value="UniProtKB-UniRule"/>
</dbReference>
<evidence type="ECO:0000313" key="17">
    <source>
        <dbReference type="Proteomes" id="UP001289135"/>
    </source>
</evidence>
<dbReference type="HAMAP" id="MF_00283">
    <property type="entry name" value="Phe_tRNA_synth_beta1"/>
    <property type="match status" value="1"/>
</dbReference>
<dbReference type="Gene3D" id="2.40.50.140">
    <property type="entry name" value="Nucleic acid-binding proteins"/>
    <property type="match status" value="1"/>
</dbReference>
<sequence>MRTTIKWLEEHLTYKIDKESVINELNSIGLEVEKTKDLLKIYNGFFIVEILDIIKHPNADKLNICILNTGNEKQLKVVCGANNIFIGAKVILASIGSIIPESNTAIKQTQIRGEISDGMLCSSSELSLENHPRFNNNGIIILPEDCIIGQSFAEYARFDDFILEINLTPNRRSDCSSVYGIARDISSCRTNDSNQLYISNIAENNEIISNIDKKLKNISSEEIGCEIINFITIKNITNYNVNSNLYKKIEQYLFLLGELNKNWLINLSNYVMYDLGYPNHIYDLDKIIGNPHVRKSREGEKFIALGGKEYILPSGLIIIADDEKVLSIAGIIGGELSKIDEKSKNILIEFGIFSEVEIINSGRLLDIYSESRMRFSAGIDKYNINNGINSLINKIFSISNESFIEKWVLFEDNLFRNNFLNNKKFISFNYEDIRKIIGVYDISNEKIDIILRNLGFIKEIKNQNEIIKDKISDVTYSIPSWRINNIENSVSDISEEIMRVYGVENIKPIPDLSHNKLIINKYKNLDQNIDNIRTFLQNYQYNETINYTMYSIKEINNYKDENLKDYEHIEIANPVNNNLTYLRRTILPGLIKNAEKNFSRGNKDISLFEIGDIYFTIKSSNLNQNLNKIISQQKSLSFIRTGQAEENIHGPKRNWDYFDLKDDVMLLLESIGIPINNNKCYLDNSYLNNSIYKILDKCPSYYHPGKSAAIYIRIPENFDFFNKKVIFLDKNYVLVGYIGEIHPKLYKEYNLTCNIIVAEILLDIAFICANYYLFQKLNNNNYIKINNYQIVVRDLSFIFFNQIKSIEIIDAINNIKDKNIIDQKIFDFYKENNNNYSIGIRIYLQAQDRTLTNEEIEKSIRNIIMVFNKKFEAILKE</sequence>
<dbReference type="CDD" id="cd00769">
    <property type="entry name" value="PheRS_beta_core"/>
    <property type="match status" value="1"/>
</dbReference>
<keyword evidence="17" id="KW-1185">Reference proteome</keyword>
<dbReference type="SMART" id="SM00896">
    <property type="entry name" value="FDX-ACB"/>
    <property type="match status" value="1"/>
</dbReference>
<dbReference type="FunFam" id="2.40.50.140:FF:000045">
    <property type="entry name" value="Phenylalanine--tRNA ligase beta subunit"/>
    <property type="match status" value="1"/>
</dbReference>
<evidence type="ECO:0000256" key="7">
    <source>
        <dbReference type="ARBA" id="ARBA00022884"/>
    </source>
</evidence>
<dbReference type="SMART" id="SM00874">
    <property type="entry name" value="B5"/>
    <property type="match status" value="1"/>
</dbReference>
<dbReference type="CDD" id="cd02796">
    <property type="entry name" value="tRNA_bind_bactPheRS"/>
    <property type="match status" value="1"/>
</dbReference>
<feature type="binding site" evidence="11">
    <location>
        <position position="496"/>
    </location>
    <ligand>
        <name>Mg(2+)</name>
        <dbReference type="ChEBI" id="CHEBI:18420"/>
        <note>shared with alpha subunit</note>
    </ligand>
</feature>
<evidence type="ECO:0000256" key="2">
    <source>
        <dbReference type="ARBA" id="ARBA00008653"/>
    </source>
</evidence>
<dbReference type="RefSeq" id="WP_322498553.1">
    <property type="nucleotide sequence ID" value="NZ_JARGYU010000001.1"/>
</dbReference>
<dbReference type="GO" id="GO:0005524">
    <property type="term" value="F:ATP binding"/>
    <property type="evidence" value="ECO:0007669"/>
    <property type="project" value="UniProtKB-UniRule"/>
</dbReference>
<dbReference type="PROSITE" id="PS50886">
    <property type="entry name" value="TRBD"/>
    <property type="match status" value="1"/>
</dbReference>
<evidence type="ECO:0000313" key="16">
    <source>
        <dbReference type="EMBL" id="MDZ5761129.1"/>
    </source>
</evidence>
<dbReference type="Pfam" id="PF03147">
    <property type="entry name" value="FDX-ACB"/>
    <property type="match status" value="1"/>
</dbReference>
<dbReference type="InterPro" id="IPR002547">
    <property type="entry name" value="tRNA-bd_dom"/>
</dbReference>
<dbReference type="PANTHER" id="PTHR10947">
    <property type="entry name" value="PHENYLALANYL-TRNA SYNTHETASE BETA CHAIN AND LEUCINE-RICH REPEAT-CONTAINING PROTEIN 47"/>
    <property type="match status" value="1"/>
</dbReference>
<dbReference type="InterPro" id="IPR041616">
    <property type="entry name" value="PheRS_beta_core"/>
</dbReference>
<dbReference type="PROSITE" id="PS51447">
    <property type="entry name" value="FDX_ACB"/>
    <property type="match status" value="1"/>
</dbReference>
<evidence type="ECO:0000256" key="10">
    <source>
        <dbReference type="ARBA" id="ARBA00049255"/>
    </source>
</evidence>
<dbReference type="InterPro" id="IPR020825">
    <property type="entry name" value="Phe-tRNA_synthase-like_B3/B4"/>
</dbReference>
<accession>A0AAE4VKU0</accession>
<keyword evidence="11" id="KW-0547">Nucleotide-binding</keyword>
<proteinExistence type="inferred from homology"/>
<evidence type="ECO:0000259" key="15">
    <source>
        <dbReference type="PROSITE" id="PS51483"/>
    </source>
</evidence>
<dbReference type="InterPro" id="IPR036690">
    <property type="entry name" value="Fdx_antiC-bd_sf"/>
</dbReference>
<dbReference type="Gene3D" id="3.50.40.10">
    <property type="entry name" value="Phenylalanyl-trna Synthetase, Chain B, domain 3"/>
    <property type="match status" value="1"/>
</dbReference>
<dbReference type="EMBL" id="JARGYU010000001">
    <property type="protein sequence ID" value="MDZ5761129.1"/>
    <property type="molecule type" value="Genomic_DNA"/>
</dbReference>
<dbReference type="SUPFAM" id="SSF55681">
    <property type="entry name" value="Class II aaRS and biotin synthetases"/>
    <property type="match status" value="1"/>
</dbReference>
<dbReference type="InterPro" id="IPR004532">
    <property type="entry name" value="Phe-tRNA-ligase_IIc_bsu_bact"/>
</dbReference>
<evidence type="ECO:0000256" key="8">
    <source>
        <dbReference type="ARBA" id="ARBA00022917"/>
    </source>
</evidence>
<keyword evidence="11" id="KW-0460">Magnesium</keyword>
<dbReference type="InterPro" id="IPR045060">
    <property type="entry name" value="Phe-tRNA-ligase_IIc_bsu"/>
</dbReference>
<dbReference type="SUPFAM" id="SSF54991">
    <property type="entry name" value="Anticodon-binding domain of PheRS"/>
    <property type="match status" value="1"/>
</dbReference>
<dbReference type="Pfam" id="PF03484">
    <property type="entry name" value="B5"/>
    <property type="match status" value="1"/>
</dbReference>